<dbReference type="EMBL" id="BJZV01000004">
    <property type="protein sequence ID" value="GEP09230.1"/>
    <property type="molecule type" value="Genomic_DNA"/>
</dbReference>
<gene>
    <name evidence="1" type="ORF">MGN01_10750</name>
</gene>
<evidence type="ECO:0008006" key="3">
    <source>
        <dbReference type="Google" id="ProtNLM"/>
    </source>
</evidence>
<evidence type="ECO:0000313" key="2">
    <source>
        <dbReference type="Proteomes" id="UP000321750"/>
    </source>
</evidence>
<proteinExistence type="predicted"/>
<dbReference type="Proteomes" id="UP000321750">
    <property type="component" value="Unassembled WGS sequence"/>
</dbReference>
<sequence length="152" mass="15934">MTLARHAHPARSIGARLVWAAPGAIAVMLSVLAIAASPAQAGEGDVLLGEWGQVASNAGACPTCSIAFVRMAGRLSVIANNGWQATLDGAGGTNFSGAGRWQEVGRTWVSGRPFAISFRLERDELQMTMTVDRGAGQSSVVKGVFKRVWHGM</sequence>
<comment type="caution">
    <text evidence="1">The sequence shown here is derived from an EMBL/GenBank/DDBJ whole genome shotgun (WGS) entry which is preliminary data.</text>
</comment>
<keyword evidence="2" id="KW-1185">Reference proteome</keyword>
<evidence type="ECO:0000313" key="1">
    <source>
        <dbReference type="EMBL" id="GEP09230.1"/>
    </source>
</evidence>
<name>A0A512JGZ0_9HYPH</name>
<accession>A0A512JGZ0</accession>
<protein>
    <recommendedName>
        <fullName evidence="3">DUF2147 domain-containing protein</fullName>
    </recommendedName>
</protein>
<dbReference type="AlphaFoldDB" id="A0A512JGZ0"/>
<reference evidence="1 2" key="1">
    <citation type="submission" date="2019-07" db="EMBL/GenBank/DDBJ databases">
        <title>Whole genome shotgun sequence of Methylobacterium gnaphalii NBRC 107716.</title>
        <authorList>
            <person name="Hosoyama A."/>
            <person name="Uohara A."/>
            <person name="Ohji S."/>
            <person name="Ichikawa N."/>
        </authorList>
    </citation>
    <scope>NUCLEOTIDE SEQUENCE [LARGE SCALE GENOMIC DNA]</scope>
    <source>
        <strain evidence="1 2">NBRC 107716</strain>
    </source>
</reference>
<organism evidence="1 2">
    <name type="scientific">Methylobacterium gnaphalii</name>
    <dbReference type="NCBI Taxonomy" id="1010610"/>
    <lineage>
        <taxon>Bacteria</taxon>
        <taxon>Pseudomonadati</taxon>
        <taxon>Pseudomonadota</taxon>
        <taxon>Alphaproteobacteria</taxon>
        <taxon>Hyphomicrobiales</taxon>
        <taxon>Methylobacteriaceae</taxon>
        <taxon>Methylobacterium</taxon>
    </lineage>
</organism>